<feature type="domain" description="Beta-lactamase-related" evidence="1">
    <location>
        <begin position="20"/>
        <end position="302"/>
    </location>
</feature>
<keyword evidence="2" id="KW-0378">Hydrolase</keyword>
<dbReference type="GO" id="GO:0016787">
    <property type="term" value="F:hydrolase activity"/>
    <property type="evidence" value="ECO:0007669"/>
    <property type="project" value="UniProtKB-KW"/>
</dbReference>
<dbReference type="KEGG" id="acab:QRX50_40050"/>
<keyword evidence="3" id="KW-1185">Reference proteome</keyword>
<accession>A0A9Y2IDK3</accession>
<dbReference type="InterPro" id="IPR050789">
    <property type="entry name" value="Diverse_Enzym_Activities"/>
</dbReference>
<protein>
    <submittedName>
        <fullName evidence="2">Serine hydrolase</fullName>
        <ecNumber evidence="2">3.-.-.-</ecNumber>
    </submittedName>
</protein>
<dbReference type="PANTHER" id="PTHR43283:SF7">
    <property type="entry name" value="BETA-LACTAMASE-RELATED DOMAIN-CONTAINING PROTEIN"/>
    <property type="match status" value="1"/>
</dbReference>
<dbReference type="InterPro" id="IPR001466">
    <property type="entry name" value="Beta-lactam-related"/>
</dbReference>
<evidence type="ECO:0000313" key="3">
    <source>
        <dbReference type="Proteomes" id="UP001236014"/>
    </source>
</evidence>
<evidence type="ECO:0000259" key="1">
    <source>
        <dbReference type="Pfam" id="PF00144"/>
    </source>
</evidence>
<name>A0A9Y2IDK3_9PSEU</name>
<dbReference type="AlphaFoldDB" id="A0A9Y2IDK3"/>
<dbReference type="RefSeq" id="WP_285968280.1">
    <property type="nucleotide sequence ID" value="NZ_CP127294.1"/>
</dbReference>
<gene>
    <name evidence="2" type="ORF">QRX50_40050</name>
</gene>
<dbReference type="Proteomes" id="UP001236014">
    <property type="component" value="Chromosome"/>
</dbReference>
<dbReference type="PANTHER" id="PTHR43283">
    <property type="entry name" value="BETA-LACTAMASE-RELATED"/>
    <property type="match status" value="1"/>
</dbReference>
<dbReference type="EMBL" id="CP127294">
    <property type="protein sequence ID" value="WIX77539.1"/>
    <property type="molecule type" value="Genomic_DNA"/>
</dbReference>
<sequence length="489" mass="53498">MSNTFPDPALDPGPVHTLLQTMAERGMRVHSLLVHRHGRTVLDLWQWPHEPGLRHKVHSATKSFTSAAVGFAEAEGLLSLDDPVVGFFADRLAGEPSENLGRMRVRDLLTMCTGHARGLSGATTRLRRTGWVDEFLEEPVVELPGRNFTYSSTTSHVLSAIVQQVSGQAIDEYLRPRLFEPLGITDYTWERDPEGVSSGGNGLSLRPRDLLKFGVLHLRDGVWDGSRVLPAGWVQKASALHVRRAISGEWNGKELVPPAPDVVADEGYGYQFWTTEAGIYSASGIFGQECMVFPRHDGVVVITGAMGDGSYHDLPGMLRSAFTAAFESPAREQSEVDALAAWVDRVREPETVGAAVQRAGFAATYDFEPNEQGLVSLAVEVRDGSVHVVVEDELGRHPIDHGVGTWTRQDTGVSVWRLHHSYQDPSAAVLAAGQWWSADELHLTWHFLESPFVDRLDLTFDDTGVTVGHATNVNSGPTTLPPARGALRG</sequence>
<dbReference type="Pfam" id="PF00144">
    <property type="entry name" value="Beta-lactamase"/>
    <property type="match status" value="1"/>
</dbReference>
<dbReference type="InterPro" id="IPR012338">
    <property type="entry name" value="Beta-lactam/transpept-like"/>
</dbReference>
<evidence type="ECO:0000313" key="2">
    <source>
        <dbReference type="EMBL" id="WIX77539.1"/>
    </source>
</evidence>
<proteinExistence type="predicted"/>
<reference evidence="2 3" key="1">
    <citation type="submission" date="2023-06" db="EMBL/GenBank/DDBJ databases">
        <authorList>
            <person name="Oyuntsetseg B."/>
            <person name="Kim S.B."/>
        </authorList>
    </citation>
    <scope>NUCLEOTIDE SEQUENCE [LARGE SCALE GENOMIC DNA]</scope>
    <source>
        <strain evidence="2 3">2-15</strain>
    </source>
</reference>
<dbReference type="Gene3D" id="3.40.710.10">
    <property type="entry name" value="DD-peptidase/beta-lactamase superfamily"/>
    <property type="match status" value="1"/>
</dbReference>
<dbReference type="EC" id="3.-.-.-" evidence="2"/>
<organism evidence="2 3">
    <name type="scientific">Amycolatopsis carbonis</name>
    <dbReference type="NCBI Taxonomy" id="715471"/>
    <lineage>
        <taxon>Bacteria</taxon>
        <taxon>Bacillati</taxon>
        <taxon>Actinomycetota</taxon>
        <taxon>Actinomycetes</taxon>
        <taxon>Pseudonocardiales</taxon>
        <taxon>Pseudonocardiaceae</taxon>
        <taxon>Amycolatopsis</taxon>
    </lineage>
</organism>
<dbReference type="SUPFAM" id="SSF56601">
    <property type="entry name" value="beta-lactamase/transpeptidase-like"/>
    <property type="match status" value="1"/>
</dbReference>